<feature type="chain" id="PRO_5045353860" evidence="2">
    <location>
        <begin position="22"/>
        <end position="276"/>
    </location>
</feature>
<evidence type="ECO:0000313" key="3">
    <source>
        <dbReference type="EMBL" id="CAH0528717.1"/>
    </source>
</evidence>
<organism evidence="3 4">
    <name type="scientific">Vibrio hippocampi</name>
    <dbReference type="NCBI Taxonomy" id="654686"/>
    <lineage>
        <taxon>Bacteria</taxon>
        <taxon>Pseudomonadati</taxon>
        <taxon>Pseudomonadota</taxon>
        <taxon>Gammaproteobacteria</taxon>
        <taxon>Vibrionales</taxon>
        <taxon>Vibrionaceae</taxon>
        <taxon>Vibrio</taxon>
    </lineage>
</organism>
<reference evidence="3" key="1">
    <citation type="submission" date="2021-12" db="EMBL/GenBank/DDBJ databases">
        <authorList>
            <person name="Rodrigo-Torres L."/>
            <person name="Arahal R. D."/>
            <person name="Lucena T."/>
        </authorList>
    </citation>
    <scope>NUCLEOTIDE SEQUENCE</scope>
    <source>
        <strain evidence="3">CECT 8226</strain>
    </source>
</reference>
<dbReference type="InterPro" id="IPR053713">
    <property type="entry name" value="Bact_OM_Channel_sf"/>
</dbReference>
<evidence type="ECO:0000256" key="2">
    <source>
        <dbReference type="SAM" id="SignalP"/>
    </source>
</evidence>
<dbReference type="PANTHER" id="PTHR38105:SF5">
    <property type="entry name" value="OUTER MEMBRANE PROTEIN"/>
    <property type="match status" value="1"/>
</dbReference>
<dbReference type="Gene3D" id="2.40.160.40">
    <property type="entry name" value="monomeric porin ompg"/>
    <property type="match status" value="1"/>
</dbReference>
<keyword evidence="1 2" id="KW-0732">Signal</keyword>
<accession>A0ABM8ZKD8</accession>
<name>A0ABM8ZKD8_9VIBR</name>
<proteinExistence type="predicted"/>
<dbReference type="RefSeq" id="WP_237485625.1">
    <property type="nucleotide sequence ID" value="NZ_CAKLCM010000003.1"/>
</dbReference>
<sequence length="276" mass="31784">MKLKQTALAVGLIVAASSASALTLDFRHEYRADTTYTKTDGSKGSVDERHQSRVKIGESFKINSDWKHSTSLEIKFHSDDKKEGGSNSSQFMQDLYVYGMELDNTATYKIDKNWYLQVGMPIAWDWDEPEAHNGSWMMKKVTYKPQFRLGYKANMGLTNALRLRMEFADFRDDRFADSNMETGEKLSMGKKAKWTYTGAYKIKALPKLGLSWEGNYVKSLDNVKLYDGKDWEWDFGVKVAYKLGNWTPFAELWSTDISSSSDDREAKYRLGIKYKF</sequence>
<dbReference type="Proteomes" id="UP000838160">
    <property type="component" value="Unassembled WGS sequence"/>
</dbReference>
<keyword evidence="4" id="KW-1185">Reference proteome</keyword>
<gene>
    <name evidence="3" type="primary">kdgM_2</name>
    <name evidence="3" type="ORF">VHP8226_02743</name>
</gene>
<dbReference type="EMBL" id="CAKLCM010000003">
    <property type="protein sequence ID" value="CAH0528717.1"/>
    <property type="molecule type" value="Genomic_DNA"/>
</dbReference>
<dbReference type="Pfam" id="PF06178">
    <property type="entry name" value="KdgM"/>
    <property type="match status" value="1"/>
</dbReference>
<evidence type="ECO:0000256" key="1">
    <source>
        <dbReference type="ARBA" id="ARBA00022729"/>
    </source>
</evidence>
<comment type="caution">
    <text evidence="3">The sequence shown here is derived from an EMBL/GenBank/DDBJ whole genome shotgun (WGS) entry which is preliminary data.</text>
</comment>
<dbReference type="InterPro" id="IPR009331">
    <property type="entry name" value="Oligogalacturonate-sp_porin"/>
</dbReference>
<dbReference type="SUPFAM" id="SSF56935">
    <property type="entry name" value="Porins"/>
    <property type="match status" value="1"/>
</dbReference>
<evidence type="ECO:0000313" key="4">
    <source>
        <dbReference type="Proteomes" id="UP000838160"/>
    </source>
</evidence>
<dbReference type="PANTHER" id="PTHR38105">
    <property type="entry name" value="OUTER MEMBRANE PROTEIN-RELATED-RELATED"/>
    <property type="match status" value="1"/>
</dbReference>
<protein>
    <submittedName>
        <fullName evidence="3">Oligogalacturonate-specific porin KdgM</fullName>
    </submittedName>
</protein>
<feature type="signal peptide" evidence="2">
    <location>
        <begin position="1"/>
        <end position="21"/>
    </location>
</feature>